<sequence length="243" mass="28861">MNKSYIHLKRKAILLRKSGLSYGSIAKKLGISKSTASLWLYAIKLNYEQRKNLYSNQVKHLNTGENSQRNRRAREVNIIINEAKTKISKKISLESYRLFGTALYWAEGSKNKMFHMTNSDPSLIVFWVKWLKKIFNIQPNILKVRLNIYPQQSEKLIRKFWSELTNIPMSNFGKSYIKPLSNNYKKNNLYYGTVRIEVPKSTNYRYMVYAWRQRVIEGIAPNIKLVEKRWEKLRKFVKPVNMR</sequence>
<dbReference type="Proteomes" id="UP000178104">
    <property type="component" value="Unassembled WGS sequence"/>
</dbReference>
<dbReference type="InterPro" id="IPR036388">
    <property type="entry name" value="WH-like_DNA-bd_sf"/>
</dbReference>
<name>A0A1F6XLR6_9BACT</name>
<gene>
    <name evidence="1" type="ORF">A2917_01715</name>
</gene>
<dbReference type="EMBL" id="MFVE01000008">
    <property type="protein sequence ID" value="OGI95075.1"/>
    <property type="molecule type" value="Genomic_DNA"/>
</dbReference>
<evidence type="ECO:0000313" key="1">
    <source>
        <dbReference type="EMBL" id="OGI95075.1"/>
    </source>
</evidence>
<reference evidence="1 2" key="1">
    <citation type="journal article" date="2016" name="Nat. Commun.">
        <title>Thousands of microbial genomes shed light on interconnected biogeochemical processes in an aquifer system.</title>
        <authorList>
            <person name="Anantharaman K."/>
            <person name="Brown C.T."/>
            <person name="Hug L.A."/>
            <person name="Sharon I."/>
            <person name="Castelle C.J."/>
            <person name="Probst A.J."/>
            <person name="Thomas B.C."/>
            <person name="Singh A."/>
            <person name="Wilkins M.J."/>
            <person name="Karaoz U."/>
            <person name="Brodie E.L."/>
            <person name="Williams K.H."/>
            <person name="Hubbard S.S."/>
            <person name="Banfield J.F."/>
        </authorList>
    </citation>
    <scope>NUCLEOTIDE SEQUENCE [LARGE SCALE GENOMIC DNA]</scope>
</reference>
<dbReference type="AlphaFoldDB" id="A0A1F6XLR6"/>
<evidence type="ECO:0000313" key="2">
    <source>
        <dbReference type="Proteomes" id="UP000178104"/>
    </source>
</evidence>
<comment type="caution">
    <text evidence="1">The sequence shown here is derived from an EMBL/GenBank/DDBJ whole genome shotgun (WGS) entry which is preliminary data.</text>
</comment>
<proteinExistence type="predicted"/>
<dbReference type="Gene3D" id="1.10.10.10">
    <property type="entry name" value="Winged helix-like DNA-binding domain superfamily/Winged helix DNA-binding domain"/>
    <property type="match status" value="1"/>
</dbReference>
<organism evidence="1 2">
    <name type="scientific">Candidatus Nomurabacteria bacterium RIFCSPLOWO2_01_FULL_42_17</name>
    <dbReference type="NCBI Taxonomy" id="1801780"/>
    <lineage>
        <taxon>Bacteria</taxon>
        <taxon>Candidatus Nomuraibacteriota</taxon>
    </lineage>
</organism>
<protein>
    <submittedName>
        <fullName evidence="1">Uncharacterized protein</fullName>
    </submittedName>
</protein>
<accession>A0A1F6XLR6</accession>